<keyword evidence="7" id="KW-1185">Reference proteome</keyword>
<dbReference type="InterPro" id="IPR019347">
    <property type="entry name" value="Axonemal_dynein_light_chain"/>
</dbReference>
<evidence type="ECO:0000256" key="3">
    <source>
        <dbReference type="ARBA" id="ARBA00023175"/>
    </source>
</evidence>
<organism evidence="6 7">
    <name type="scientific">Leptotrombidium deliense</name>
    <dbReference type="NCBI Taxonomy" id="299467"/>
    <lineage>
        <taxon>Eukaryota</taxon>
        <taxon>Metazoa</taxon>
        <taxon>Ecdysozoa</taxon>
        <taxon>Arthropoda</taxon>
        <taxon>Chelicerata</taxon>
        <taxon>Arachnida</taxon>
        <taxon>Acari</taxon>
        <taxon>Acariformes</taxon>
        <taxon>Trombidiformes</taxon>
        <taxon>Prostigmata</taxon>
        <taxon>Anystina</taxon>
        <taxon>Parasitengona</taxon>
        <taxon>Trombiculoidea</taxon>
        <taxon>Trombiculidae</taxon>
        <taxon>Leptotrombidium</taxon>
    </lineage>
</organism>
<evidence type="ECO:0000313" key="6">
    <source>
        <dbReference type="EMBL" id="RWS20595.1"/>
    </source>
</evidence>
<protein>
    <submittedName>
        <fullName evidence="6">33 kDa inner dynein arm light chain: axonemal-like protein</fullName>
    </submittedName>
</protein>
<dbReference type="Proteomes" id="UP000288716">
    <property type="component" value="Unassembled WGS sequence"/>
</dbReference>
<dbReference type="AlphaFoldDB" id="A0A443RZ99"/>
<reference evidence="6 7" key="1">
    <citation type="journal article" date="2018" name="Gigascience">
        <title>Genomes of trombidid mites reveal novel predicted allergens and laterally-transferred genes associated with secondary metabolism.</title>
        <authorList>
            <person name="Dong X."/>
            <person name="Chaisiri K."/>
            <person name="Xia D."/>
            <person name="Armstrong S.D."/>
            <person name="Fang Y."/>
            <person name="Donnelly M.J."/>
            <person name="Kadowaki T."/>
            <person name="McGarry J.W."/>
            <person name="Darby A.C."/>
            <person name="Makepeace B.L."/>
        </authorList>
    </citation>
    <scope>NUCLEOTIDE SEQUENCE [LARGE SCALE GENOMIC DNA]</scope>
    <source>
        <strain evidence="6">UoL-UT</strain>
    </source>
</reference>
<dbReference type="STRING" id="299467.A0A443RZ99"/>
<gene>
    <name evidence="6" type="ORF">B4U80_06333</name>
</gene>
<dbReference type="OrthoDB" id="6538133at2759"/>
<evidence type="ECO:0000256" key="2">
    <source>
        <dbReference type="ARBA" id="ARBA00023054"/>
    </source>
</evidence>
<proteinExistence type="inferred from homology"/>
<dbReference type="GO" id="GO:0045504">
    <property type="term" value="F:dynein heavy chain binding"/>
    <property type="evidence" value="ECO:0007669"/>
    <property type="project" value="TreeGrafter"/>
</dbReference>
<keyword evidence="3" id="KW-0505">Motor protein</keyword>
<dbReference type="GO" id="GO:0005930">
    <property type="term" value="C:axoneme"/>
    <property type="evidence" value="ECO:0007669"/>
    <property type="project" value="TreeGrafter"/>
</dbReference>
<evidence type="ECO:0000256" key="1">
    <source>
        <dbReference type="ARBA" id="ARBA00023017"/>
    </source>
</evidence>
<evidence type="ECO:0000256" key="5">
    <source>
        <dbReference type="SAM" id="Coils"/>
    </source>
</evidence>
<keyword evidence="1" id="KW-0243">Dynein</keyword>
<sequence length="197" mass="22943">MFPPKIWTESGYLWKQSASTEPVTRIDVLHVQQRLNDALYTYKARETGICPIRRDLYDKCFQEIIREVTVTCAEQGLLLYRIRNETLMTLKAYETVYESLVAFNFRKTLSLKNKLKAFEESLTAVKEQNVSLKKQLNSANEMCEHLEIEYDAKVKLFTSIYDQRINELKSVISKQKMLIESLTQPNDSVTKLSDISN</sequence>
<evidence type="ECO:0000256" key="4">
    <source>
        <dbReference type="ARBA" id="ARBA00038114"/>
    </source>
</evidence>
<evidence type="ECO:0000313" key="7">
    <source>
        <dbReference type="Proteomes" id="UP000288716"/>
    </source>
</evidence>
<comment type="caution">
    <text evidence="6">The sequence shown here is derived from an EMBL/GenBank/DDBJ whole genome shotgun (WGS) entry which is preliminary data.</text>
</comment>
<dbReference type="Pfam" id="PF10211">
    <property type="entry name" value="Ax_dynein_light"/>
    <property type="match status" value="1"/>
</dbReference>
<comment type="similarity">
    <text evidence="4">Belongs to the inner dynein arm light chain family.</text>
</comment>
<name>A0A443RZ99_9ACAR</name>
<dbReference type="PANTHER" id="PTHR13183">
    <property type="entry name" value="AXONEMAL INNER ARM DYNEIN LIGHT CHAIN 28"/>
    <property type="match status" value="1"/>
</dbReference>
<dbReference type="PANTHER" id="PTHR13183:SF0">
    <property type="entry name" value="AXONEMAL DYNEIN LIGHT INTERMEDIATE POLYPEPTIDE 1"/>
    <property type="match status" value="1"/>
</dbReference>
<feature type="coiled-coil region" evidence="5">
    <location>
        <begin position="115"/>
        <end position="149"/>
    </location>
</feature>
<dbReference type="VEuPathDB" id="VectorBase:LDEU011445"/>
<dbReference type="EMBL" id="NCKV01016618">
    <property type="protein sequence ID" value="RWS20595.1"/>
    <property type="molecule type" value="Genomic_DNA"/>
</dbReference>
<accession>A0A443RZ99</accession>
<dbReference type="GO" id="GO:0097546">
    <property type="term" value="C:ciliary base"/>
    <property type="evidence" value="ECO:0007669"/>
    <property type="project" value="TreeGrafter"/>
</dbReference>
<dbReference type="GO" id="GO:0030286">
    <property type="term" value="C:dynein complex"/>
    <property type="evidence" value="ECO:0007669"/>
    <property type="project" value="UniProtKB-KW"/>
</dbReference>
<keyword evidence="2 5" id="KW-0175">Coiled coil</keyword>